<keyword evidence="12" id="KW-1185">Reference proteome</keyword>
<dbReference type="GO" id="GO:0005634">
    <property type="term" value="C:nucleus"/>
    <property type="evidence" value="ECO:0007669"/>
    <property type="project" value="UniProtKB-SubCell"/>
</dbReference>
<proteinExistence type="predicted"/>
<comment type="subcellular location">
    <subcellularLocation>
        <location evidence="1">Nucleus</location>
    </subcellularLocation>
</comment>
<dbReference type="Pfam" id="PF02260">
    <property type="entry name" value="FATC"/>
    <property type="match status" value="1"/>
</dbReference>
<dbReference type="SMART" id="SM01343">
    <property type="entry name" value="FATC"/>
    <property type="match status" value="1"/>
</dbReference>
<dbReference type="GO" id="GO:0004674">
    <property type="term" value="F:protein serine/threonine kinase activity"/>
    <property type="evidence" value="ECO:0007669"/>
    <property type="project" value="UniProtKB-EC"/>
</dbReference>
<evidence type="ECO:0000256" key="3">
    <source>
        <dbReference type="ARBA" id="ARBA00022679"/>
    </source>
</evidence>
<evidence type="ECO:0000256" key="7">
    <source>
        <dbReference type="ARBA" id="ARBA00022840"/>
    </source>
</evidence>
<keyword evidence="3" id="KW-0808">Transferase</keyword>
<dbReference type="SUPFAM" id="SSF56112">
    <property type="entry name" value="Protein kinase-like (PK-like)"/>
    <property type="match status" value="1"/>
</dbReference>
<dbReference type="InterPro" id="IPR038980">
    <property type="entry name" value="ATM_plant"/>
</dbReference>
<evidence type="ECO:0000256" key="4">
    <source>
        <dbReference type="ARBA" id="ARBA00022741"/>
    </source>
</evidence>
<comment type="caution">
    <text evidence="11">The sequence shown here is derived from an EMBL/GenBank/DDBJ whole genome shotgun (WGS) entry which is preliminary data.</text>
</comment>
<gene>
    <name evidence="11" type="ORF">Ctob_004799</name>
</gene>
<dbReference type="PROSITE" id="PS00916">
    <property type="entry name" value="PI3_4_KINASE_2"/>
    <property type="match status" value="1"/>
</dbReference>
<dbReference type="SMART" id="SM00146">
    <property type="entry name" value="PI3Kc"/>
    <property type="match status" value="1"/>
</dbReference>
<feature type="non-terminal residue" evidence="11">
    <location>
        <position position="1"/>
    </location>
</feature>
<dbReference type="PROSITE" id="PS50290">
    <property type="entry name" value="PI3_4_KINASE_3"/>
    <property type="match status" value="1"/>
</dbReference>
<dbReference type="Gene3D" id="1.10.1070.11">
    <property type="entry name" value="Phosphatidylinositol 3-/4-kinase, catalytic domain"/>
    <property type="match status" value="1"/>
</dbReference>
<evidence type="ECO:0000259" key="10">
    <source>
        <dbReference type="PROSITE" id="PS51190"/>
    </source>
</evidence>
<accession>A0A0M0JBL3</accession>
<dbReference type="Pfam" id="PF00454">
    <property type="entry name" value="PI3_PI4_kinase"/>
    <property type="match status" value="1"/>
</dbReference>
<dbReference type="InterPro" id="IPR003152">
    <property type="entry name" value="FATC_dom"/>
</dbReference>
<keyword evidence="4" id="KW-0547">Nucleotide-binding</keyword>
<keyword evidence="6 11" id="KW-0418">Kinase</keyword>
<dbReference type="OrthoDB" id="381190at2759"/>
<keyword evidence="5" id="KW-0227">DNA damage</keyword>
<evidence type="ECO:0000313" key="11">
    <source>
        <dbReference type="EMBL" id="KOO23949.1"/>
    </source>
</evidence>
<keyword evidence="8" id="KW-0539">Nucleus</keyword>
<protein>
    <recommendedName>
        <fullName evidence="2">non-specific serine/threonine protein kinase</fullName>
        <ecNumber evidence="2">2.7.11.1</ecNumber>
    </recommendedName>
</protein>
<sequence length="1351" mass="141713">VEVDALGSALRTRLLDLRERLLAARAAAADTVGAVGSGAAAALSGAASTGVAARAAGSSSGGDTSAARAAARLAATWQLLQEGDPSAESAAHRLLLLCRSESDPEGLGLVAECLALLFSAALSATAVTPQGGAAAANSGGAATAAAWRREHEVSVVAWKEDRDLGEALISEGFRRALLLLHRSLTDADETTMLLAARGLHESLTTAPRTYAPMKNALEELRKASPLIHKEIEAYRHVLHSRMHALAENTAAGAAAFQAIRGATQHADKSRVGSERLTRSQLANRTSSPWLWSTVGKSHNQWVCALACEMLNACKDYAPANAPKDNGPLRALRVLSGRQPSLARELLCPALLECLQGDGLNDSLPRPLAGAITSVFDEALSTARSPTAHQLAAVGVLVGVLITLRAFTMHARHAHRKSSTTGAEHAWTHSFWGEIDFVKAAAAAHAAGSPISALMLLEFAAEAEGELVPATILGNPPFCRQYAVVCADLPAPDCARNVPSGGSLSAGGALSGGGDGAGTLRVLALRGDHSQWPATESARHSARRAARCASSMPSLVLRSARALHTLGCHALCAATLRAAAVDGLFGGDGKGAASGTRDASSLHVDSSASFRAVAGSGGGGGGGPAGWVFQDGAVEGELRELRAECAWRLSAWDGAWDAHHDASAAGGADGEAEWSLAALAPRSAGEGVVGDGGVMGVVVGVGFHERLRSALHSMDLGQVAAAHVQLQACLLETARRLGATGEEGGKQSLTHILAIRMAADAKEVAAALEAGGSAAAASAAAALRELLLHVAQAHLHVVLPHLLALAHADRFAPGELETPVDRGRLDAAKQLVQQLRELEEQPQPARSGGGSIVQATQLLWDFYLQLAWVSTKTTQTFVDAHKSKEATHPKLSSLVDVARERKSTSAAPIAYQMRKGADLFKMVQEGHARLAAVPTAGSEPVVYFGRFGPHNLALAARAKPASGAAAGEKRDRTSRAAPEPEFTVAGGINLPKILWCYAEDGTLHKQLLKGRDDLRGDALMQQAFGVLNLLLGRDAATRQRALRMRTYRVVPLSPTAGVLQWVDDTMPLAHFLVSAHERYRPNDMKHSAARVCMAEAHKQVADAAAKGGPSVECRLNAYQHVAERLRPVFHHFFLERYLAPALWFSRRLAYASSVAAGSMVGYVLGLGDRHSSNILIDKGSAELVHIDLGIAFDAGRLLKTPECVPFRLTRDLEDGLGVSGVEGMLRGAAEHTMRVLRANAGALVTILEVFVRNPLYKWQADPTALARDPTAADAAKAAEAAHVAALAAEAAGSSCGNREAERALLRIQDKLAGRVAGHSDALAVEGQVRALLDEARDPENLCRMYDGWAAWL</sequence>
<evidence type="ECO:0000313" key="12">
    <source>
        <dbReference type="Proteomes" id="UP000037460"/>
    </source>
</evidence>
<dbReference type="CDD" id="cd05171">
    <property type="entry name" value="PIKKc_ATM"/>
    <property type="match status" value="1"/>
</dbReference>
<name>A0A0M0JBL3_9EUKA</name>
<evidence type="ECO:0000256" key="8">
    <source>
        <dbReference type="ARBA" id="ARBA00023242"/>
    </source>
</evidence>
<dbReference type="InterPro" id="IPR036940">
    <property type="entry name" value="PI3/4_kinase_cat_sf"/>
</dbReference>
<evidence type="ECO:0000256" key="1">
    <source>
        <dbReference type="ARBA" id="ARBA00004123"/>
    </source>
</evidence>
<dbReference type="InterPro" id="IPR000403">
    <property type="entry name" value="PI3/4_kinase_cat_dom"/>
</dbReference>
<feature type="domain" description="FATC" evidence="10">
    <location>
        <begin position="1319"/>
        <end position="1351"/>
    </location>
</feature>
<dbReference type="InterPro" id="IPR044107">
    <property type="entry name" value="PIKKc_ATM"/>
</dbReference>
<dbReference type="InterPro" id="IPR018936">
    <property type="entry name" value="PI3/4_kinase_CS"/>
</dbReference>
<reference evidence="12" key="1">
    <citation type="journal article" date="2015" name="PLoS Genet.">
        <title>Genome Sequence and Transcriptome Analyses of Chrysochromulina tobin: Metabolic Tools for Enhanced Algal Fitness in the Prominent Order Prymnesiales (Haptophyceae).</title>
        <authorList>
            <person name="Hovde B.T."/>
            <person name="Deodato C.R."/>
            <person name="Hunsperger H.M."/>
            <person name="Ryken S.A."/>
            <person name="Yost W."/>
            <person name="Jha R.K."/>
            <person name="Patterson J."/>
            <person name="Monnat R.J. Jr."/>
            <person name="Barlow S.B."/>
            <person name="Starkenburg S.R."/>
            <person name="Cattolico R.A."/>
        </authorList>
    </citation>
    <scope>NUCLEOTIDE SEQUENCE</scope>
    <source>
        <strain evidence="12">CCMP291</strain>
    </source>
</reference>
<dbReference type="Gene3D" id="3.30.1010.10">
    <property type="entry name" value="Phosphatidylinositol 3-kinase Catalytic Subunit, Chain A, domain 4"/>
    <property type="match status" value="1"/>
</dbReference>
<dbReference type="GO" id="GO:0006281">
    <property type="term" value="P:DNA repair"/>
    <property type="evidence" value="ECO:0007669"/>
    <property type="project" value="InterPro"/>
</dbReference>
<organism evidence="11 12">
    <name type="scientific">Chrysochromulina tobinii</name>
    <dbReference type="NCBI Taxonomy" id="1460289"/>
    <lineage>
        <taxon>Eukaryota</taxon>
        <taxon>Haptista</taxon>
        <taxon>Haptophyta</taxon>
        <taxon>Prymnesiophyceae</taxon>
        <taxon>Prymnesiales</taxon>
        <taxon>Chrysochromulinaceae</taxon>
        <taxon>Chrysochromulina</taxon>
    </lineage>
</organism>
<dbReference type="PANTHER" id="PTHR37079">
    <property type="entry name" value="SERINE/THREONINE-PROTEIN KINASE ATM"/>
    <property type="match status" value="1"/>
</dbReference>
<dbReference type="PROSITE" id="PS51190">
    <property type="entry name" value="FATC"/>
    <property type="match status" value="1"/>
</dbReference>
<dbReference type="EMBL" id="JWZX01003142">
    <property type="protein sequence ID" value="KOO23949.1"/>
    <property type="molecule type" value="Genomic_DNA"/>
</dbReference>
<evidence type="ECO:0000259" key="9">
    <source>
        <dbReference type="PROSITE" id="PS50290"/>
    </source>
</evidence>
<dbReference type="PANTHER" id="PTHR37079:SF4">
    <property type="entry name" value="SERINE_THREONINE-PROTEIN KINASE ATM"/>
    <property type="match status" value="1"/>
</dbReference>
<keyword evidence="7" id="KW-0067">ATP-binding</keyword>
<feature type="domain" description="PI3K/PI4K catalytic" evidence="9">
    <location>
        <begin position="977"/>
        <end position="1299"/>
    </location>
</feature>
<dbReference type="Proteomes" id="UP000037460">
    <property type="component" value="Unassembled WGS sequence"/>
</dbReference>
<dbReference type="InterPro" id="IPR011009">
    <property type="entry name" value="Kinase-like_dom_sf"/>
</dbReference>
<dbReference type="EC" id="2.7.11.1" evidence="2"/>
<evidence type="ECO:0000256" key="6">
    <source>
        <dbReference type="ARBA" id="ARBA00022777"/>
    </source>
</evidence>
<evidence type="ECO:0000256" key="2">
    <source>
        <dbReference type="ARBA" id="ARBA00012513"/>
    </source>
</evidence>
<evidence type="ECO:0000256" key="5">
    <source>
        <dbReference type="ARBA" id="ARBA00022763"/>
    </source>
</evidence>
<dbReference type="GO" id="GO:0005524">
    <property type="term" value="F:ATP binding"/>
    <property type="evidence" value="ECO:0007669"/>
    <property type="project" value="UniProtKB-KW"/>
</dbReference>